<feature type="compositionally biased region" description="Low complexity" evidence="6">
    <location>
        <begin position="2267"/>
        <end position="2285"/>
    </location>
</feature>
<feature type="region of interest" description="Disordered" evidence="6">
    <location>
        <begin position="2897"/>
        <end position="2917"/>
    </location>
</feature>
<comment type="caution">
    <text evidence="8">The sequence shown here is derived from an EMBL/GenBank/DDBJ whole genome shotgun (WGS) entry which is preliminary data.</text>
</comment>
<name>A0A2A9LX42_BESBE</name>
<feature type="region of interest" description="Disordered" evidence="6">
    <location>
        <begin position="832"/>
        <end position="852"/>
    </location>
</feature>
<feature type="compositionally biased region" description="Gly residues" evidence="6">
    <location>
        <begin position="1476"/>
        <end position="1493"/>
    </location>
</feature>
<feature type="compositionally biased region" description="Basic and acidic residues" evidence="6">
    <location>
        <begin position="1321"/>
        <end position="1353"/>
    </location>
</feature>
<feature type="region of interest" description="Disordered" evidence="6">
    <location>
        <begin position="2717"/>
        <end position="2745"/>
    </location>
</feature>
<feature type="domain" description="AP2/ERF" evidence="7">
    <location>
        <begin position="3365"/>
        <end position="3413"/>
    </location>
</feature>
<feature type="region of interest" description="Disordered" evidence="6">
    <location>
        <begin position="2933"/>
        <end position="2955"/>
    </location>
</feature>
<reference evidence="8 9" key="1">
    <citation type="submission" date="2017-09" db="EMBL/GenBank/DDBJ databases">
        <title>Genome sequencing of Besnoitia besnoiti strain Bb-Ger1.</title>
        <authorList>
            <person name="Schares G."/>
            <person name="Venepally P."/>
            <person name="Lorenzi H.A."/>
        </authorList>
    </citation>
    <scope>NUCLEOTIDE SEQUENCE [LARGE SCALE GENOMIC DNA]</scope>
    <source>
        <strain evidence="8 9">Bb-Ger1</strain>
    </source>
</reference>
<feature type="region of interest" description="Disordered" evidence="6">
    <location>
        <begin position="244"/>
        <end position="268"/>
    </location>
</feature>
<evidence type="ECO:0000256" key="6">
    <source>
        <dbReference type="SAM" id="MobiDB-lite"/>
    </source>
</evidence>
<dbReference type="RefSeq" id="XP_029215067.1">
    <property type="nucleotide sequence ID" value="XM_029361847.1"/>
</dbReference>
<feature type="compositionally biased region" description="Polar residues" evidence="6">
    <location>
        <begin position="2409"/>
        <end position="2420"/>
    </location>
</feature>
<evidence type="ECO:0000256" key="3">
    <source>
        <dbReference type="ARBA" id="ARBA00023125"/>
    </source>
</evidence>
<dbReference type="Proteomes" id="UP000224006">
    <property type="component" value="Unassembled WGS sequence"/>
</dbReference>
<proteinExistence type="predicted"/>
<feature type="compositionally biased region" description="Basic and acidic residues" evidence="6">
    <location>
        <begin position="3286"/>
        <end position="3296"/>
    </location>
</feature>
<keyword evidence="5" id="KW-0539">Nucleus</keyword>
<feature type="compositionally biased region" description="Polar residues" evidence="6">
    <location>
        <begin position="1138"/>
        <end position="1148"/>
    </location>
</feature>
<feature type="region of interest" description="Disordered" evidence="6">
    <location>
        <begin position="1866"/>
        <end position="1915"/>
    </location>
</feature>
<feature type="compositionally biased region" description="Low complexity" evidence="6">
    <location>
        <begin position="244"/>
        <end position="266"/>
    </location>
</feature>
<feature type="region of interest" description="Disordered" evidence="6">
    <location>
        <begin position="3199"/>
        <end position="3235"/>
    </location>
</feature>
<feature type="compositionally biased region" description="Low complexity" evidence="6">
    <location>
        <begin position="31"/>
        <end position="49"/>
    </location>
</feature>
<keyword evidence="9" id="KW-1185">Reference proteome</keyword>
<comment type="subcellular location">
    <subcellularLocation>
        <location evidence="1">Nucleus</location>
    </subcellularLocation>
</comment>
<feature type="compositionally biased region" description="Low complexity" evidence="6">
    <location>
        <begin position="3327"/>
        <end position="3341"/>
    </location>
</feature>
<keyword evidence="2" id="KW-0805">Transcription regulation</keyword>
<feature type="compositionally biased region" description="Polar residues" evidence="6">
    <location>
        <begin position="1805"/>
        <end position="1815"/>
    </location>
</feature>
<feature type="compositionally biased region" description="Polar residues" evidence="6">
    <location>
        <begin position="1091"/>
        <end position="1103"/>
    </location>
</feature>
<dbReference type="VEuPathDB" id="ToxoDB:BESB_032550"/>
<feature type="region of interest" description="Disordered" evidence="6">
    <location>
        <begin position="2592"/>
        <end position="2620"/>
    </location>
</feature>
<dbReference type="Gene3D" id="1.20.5.2050">
    <property type="match status" value="1"/>
</dbReference>
<feature type="compositionally biased region" description="Basic and acidic residues" evidence="6">
    <location>
        <begin position="1"/>
        <end position="24"/>
    </location>
</feature>
<feature type="region of interest" description="Disordered" evidence="6">
    <location>
        <begin position="1411"/>
        <end position="1447"/>
    </location>
</feature>
<dbReference type="GO" id="GO:0005634">
    <property type="term" value="C:nucleus"/>
    <property type="evidence" value="ECO:0007669"/>
    <property type="project" value="UniProtKB-SubCell"/>
</dbReference>
<feature type="compositionally biased region" description="Low complexity" evidence="6">
    <location>
        <begin position="2357"/>
        <end position="2369"/>
    </location>
</feature>
<feature type="compositionally biased region" description="Basic and acidic residues" evidence="6">
    <location>
        <begin position="3309"/>
        <end position="3324"/>
    </location>
</feature>
<evidence type="ECO:0000256" key="1">
    <source>
        <dbReference type="ARBA" id="ARBA00004123"/>
    </source>
</evidence>
<protein>
    <recommendedName>
        <fullName evidence="7">AP2/ERF domain-containing protein</fullName>
    </recommendedName>
</protein>
<feature type="compositionally biased region" description="Low complexity" evidence="6">
    <location>
        <begin position="2840"/>
        <end position="2853"/>
    </location>
</feature>
<feature type="region of interest" description="Disordered" evidence="6">
    <location>
        <begin position="2075"/>
        <end position="2202"/>
    </location>
</feature>
<feature type="region of interest" description="Disordered" evidence="6">
    <location>
        <begin position="164"/>
        <end position="184"/>
    </location>
</feature>
<feature type="region of interest" description="Disordered" evidence="6">
    <location>
        <begin position="937"/>
        <end position="992"/>
    </location>
</feature>
<dbReference type="OrthoDB" id="332259at2759"/>
<dbReference type="GeneID" id="40308237"/>
<feature type="compositionally biased region" description="Low complexity" evidence="6">
    <location>
        <begin position="2781"/>
        <end position="2797"/>
    </location>
</feature>
<feature type="region of interest" description="Disordered" evidence="6">
    <location>
        <begin position="1557"/>
        <end position="1606"/>
    </location>
</feature>
<dbReference type="GO" id="GO:0003700">
    <property type="term" value="F:DNA-binding transcription factor activity"/>
    <property type="evidence" value="ECO:0007669"/>
    <property type="project" value="InterPro"/>
</dbReference>
<dbReference type="KEGG" id="bbes:BESB_032550"/>
<feature type="region of interest" description="Disordered" evidence="6">
    <location>
        <begin position="1081"/>
        <end position="1106"/>
    </location>
</feature>
<feature type="compositionally biased region" description="Low complexity" evidence="6">
    <location>
        <begin position="101"/>
        <end position="110"/>
    </location>
</feature>
<keyword evidence="3" id="KW-0238">DNA-binding</keyword>
<feature type="region of interest" description="Disordered" evidence="6">
    <location>
        <begin position="2989"/>
        <end position="3030"/>
    </location>
</feature>
<dbReference type="InterPro" id="IPR001471">
    <property type="entry name" value="AP2/ERF_dom"/>
</dbReference>
<evidence type="ECO:0000259" key="7">
    <source>
        <dbReference type="Pfam" id="PF00847"/>
    </source>
</evidence>
<feature type="compositionally biased region" description="Low complexity" evidence="6">
    <location>
        <begin position="2717"/>
        <end position="2737"/>
    </location>
</feature>
<feature type="compositionally biased region" description="Low complexity" evidence="6">
    <location>
        <begin position="2435"/>
        <end position="2445"/>
    </location>
</feature>
<dbReference type="GO" id="GO:0003677">
    <property type="term" value="F:DNA binding"/>
    <property type="evidence" value="ECO:0007669"/>
    <property type="project" value="UniProtKB-KW"/>
</dbReference>
<feature type="region of interest" description="Disordered" evidence="6">
    <location>
        <begin position="1803"/>
        <end position="1847"/>
    </location>
</feature>
<dbReference type="STRING" id="94643.A0A2A9LX42"/>
<feature type="compositionally biased region" description="Basic and acidic residues" evidence="6">
    <location>
        <begin position="957"/>
        <end position="974"/>
    </location>
</feature>
<feature type="compositionally biased region" description="Low complexity" evidence="6">
    <location>
        <begin position="2302"/>
        <end position="2314"/>
    </location>
</feature>
<accession>A0A2A9LX42</accession>
<feature type="region of interest" description="Disordered" evidence="6">
    <location>
        <begin position="3247"/>
        <end position="3353"/>
    </location>
</feature>
<feature type="compositionally biased region" description="Low complexity" evidence="6">
    <location>
        <begin position="1294"/>
        <end position="1305"/>
    </location>
</feature>
<feature type="region of interest" description="Disordered" evidence="6">
    <location>
        <begin position="1121"/>
        <end position="1169"/>
    </location>
</feature>
<feature type="region of interest" description="Disordered" evidence="6">
    <location>
        <begin position="1462"/>
        <end position="1497"/>
    </location>
</feature>
<feature type="region of interest" description="Disordered" evidence="6">
    <location>
        <begin position="1281"/>
        <end position="1353"/>
    </location>
</feature>
<feature type="region of interest" description="Disordered" evidence="6">
    <location>
        <begin position="473"/>
        <end position="516"/>
    </location>
</feature>
<sequence length="3582" mass="365454">MPEREVATVEKDCAGTRLPAHDSLRGCLPWSTNSEHSSSSETSTRGSGRQFLRSAALATGSTMAREPPSPRPPESEGDRPPNASPAGGHSHVRGFKPRNLAAELACAAPAGNSTEDGRPSPASRDARDALVPAASPRSRLASEMAAVGKIGSYASLTGGRTVLRHASRSLPPRERDVFTGSPSPCRSCDVRGLEIRGAERPARLSVFSPQNARGDWGSGQSALFGSGDSISSLLMQTRDILSSFSRSGGRQGSSSTTDAGEAGAAERQGRLVRLLEPGKGGPPFSEADAKAGACPFASAEVRRAEDSRAPPYTSLAGRLCSPHPPQLLTPEGAVAQTPQRTLSIDTPQGIVAMAEALAASDSEGDGQAPWPAPPLTPSSAGEAGIIPRSVSTRPVSRGVEQPTRVNKLTTPGDEEDMHPRYAQLIQRVASIPNAGHESRNLSPAASYIAAAAQAIAADFPDDADGDTLAADRLATRGSDSPARDGVTSKSGPSPGLRAVERSGGGDDVGGDGEGSWELQNSFRAKWRKENGPRSPAGQAEGDFAGRSVAPVSTLHGLMCDSGPAALRGAVPLSSVKHGLSAGTAQPPAEGPLGHELAGIAPGSDARESERFVKFEREADSADSCSHKATAPRCGGGMDRGRLTEVYLASLLQPTDMLLDRSTALADAVANPELHLYLSKCFHNQSARRDWTSDREFAYSCTNSSCSGSVPCGIASPSIDLLPLFFSSARHAPQAIARTPPGVCAAAALPALEADSSLHFCYRVSLEPTRPVCAQLAPAEPASATTPPQMKTERGTCLRCTLSVPVFAPGDAGGGASTAQGGVSAPVCSCGGADETAGEGPRAEPGGLPAETTSSVDRSVESCLPFPPSLAVPPASRTASPAAAPLRLLGNGFRRVPPLVFDGPPPFWSFVSFQCNASPAQAKQGSASTADSGAKGEEIFDAGAGQGGDASSLPVAQADRKWQDACEVPRGRDPKGLAVEGGDSGWRARGPQARIPSPQEMLISVNRQLFLPEEELRVPATVYGFEIARQVAAAGRDAAIALLSANELEAANHSAAERGARDACESSTSACRLFLISDEKPDAADEQADARASTSPKSASTRSGSRLPFVAPASSLERYLCRRDPPSRVRAAPAKARGSSVSAFTSASRGTGGLTGAGPARYPGGKGDASAPGYRADEGVWVIRQAGTGLPLAVRAAVFCDGVDASTQPRDPRAPAKGGRGKHTDSVSAFCGTSGGATASVDAARLLTLAREAYEHAGQGAAEDSPCRGGVSASQYGAGGRKAAAASARRPRSPARPGGAAAASGGESFEGPPGKGATSPRVAREKSETPHHTGEGHGATERGRSSGEGDDGSRPRLLERFFFVDAHGTSDTDPVPTRLRRVRQMACSWFRNKKLQQIVFQWRAQNRAQDAEGSSLAVPGQGAAAGDSRSAAPQSATTLALPSTAYRSPLAERRSAGGTLAAGALEGGQRGQSTAPEGGGDAGLGSPGGPGGWADAGRLVSGPRQLAVEEAAEGQQIRRLHALARALVFRLEAVASPLPLDASCCGCVLLSTLQSSLVVPDPPRPARSERGGRQSRPAPDGHADSPPDPLQPAKSPRSEGPDGAGAATCRRCSFRIGLRWREDVFAFEYFVALCCSRSRLHAESAAGEVEDEANLANAGKDSARDGGDADGIPCVFDFVSIQAAFRAAVGRLLPFLTFRREALQSLVEASPEFRARVANLAVRGGLAKAAESAEAAAGVCAAANAAVKEEDAVAAATKSLNECLTTEATLRRGAGESKRSRDLCHLAAAAPCSLLDAMEALREADGQQQGPSNAFVTMSDGPDAPASGDALGEDTEAPSIRPPFVFTDRRHLPPGLDRILQQLLFSLPPSSTPAPARGPTTRLHKKRGAAASSGPGQLSRGESISEDSGAGSLQQRVQRALDDEPFRVKCKYLTIPLSSAGSSACGGAAPDLSLKRDLFFAFLFPTQEALRRHREAPADAALGASGEQESVAGPVGARLDRLSPQETHECLRDLLQRLWPGRWPWMERDGPPSPPSRSGRQREVKREGLFLEEVKQEEDADFLSFTGRWAEAGEAPGLECGLGSQRGPEIGSSKNVSAGDASRTPGREPTNARSGAAPPALKQERGGLSEASAARSADGERSVPQMDTESAQLERAASVRQPSGKRGRTSFSELRSGATKASPLFAADPSEKAPARFFDTAPGGGGCSYLWGAECRDPQEELRDLLLPTSSGPANATGAAPAPAGRHSEGDASGASQAPGDVPKMVRVQAPDSSVASSSSAVLSPPIGGTLAPPGGLADSRGDSSASELADSSSAQGSPEQKRRHPPELALVAQGATAASVKGLEGGRAPTGPPVFDSSASSSGRPVSSASEEDSSGTEGAGATLPLSAARAPGGGDPAPWAFRPAAQYQVKTAQEKSTQLVPGARAGVDGKSSVPGAGAPLAAAGPRRRRRLWATDAEVTNLQEGRDFRIDWRSDCDYGNGGISEGDDDEEAAIPTEAAVAAEAVSPEKDAKTVRSCFSRKQKAPIYTFEEQVPEDEIFGIFQLTPVGANAAPEGEKTRTKSLLALLRQAPQFPFAPLTGLGGSRSLWYAGPARAGGEPQGAQSDDCGGPGATRADVAPARASQAAGGLALKPRRSSDIASVVAGLAPAAEPRGPGARGAGVEEPKMSLSLPKQGSQKQGLDTTPRGATPSLHSPRGILSREAQTFLQQQLRQAALQTQAAAEGQSSSLSSPASSAQPRDLSLPGRASAPLSDLFSLCAALTTPKPVHASAAAASAAEPPASSLASSASHPTASQASPTPPSRRPGGATPLLPAKSTAGGGPFPPGSAGPGEMPADRRAGGVSNNSSLGVSSGAQERATAHSGGSDTEGGAAAGNAARTQALAALLSALAQQATQNASQHAVTSQRPAAGGQGDPDDHELAARILQASALLRAAADSAQGPHAEPESPSAGTTVGSRELSSLLALAAGARASQASSSAVRVYDPPASSFAKSAERSERPAASVSGLTAACGTGAGGDSGGAMRETQERDTAEADRQLSRFLAAFAEEEGHRRGASERQAHGGFMAAALADFATGSSSASASASRVSCEQQRLREAQAALHAAVISASPPAPRESAEASSDSALGGASLRAELLQRLLAAAQESEAGGGLKRPADAVAGLLEQSSPKRVGAHRPTSFPEGPLAQDTVAVAAAAVGSSSASAGAASGMEVTDTRHTHSLQTPAETPAAGEGGMSASLTVPATRPQLTIPAIKRANSPRPQSSAGGGAGHAFLLPPEGVGGTPGGEEAGGSRRSQDAGRGRRPVGGSRATGARRDSSSFSEDSHQDEYLGPPSSCASGAPSSGSRTPRAGGGAAGEEDELVPIGALPTGVYFDVARRLWRCQWREDGKLKSSGFSLKHYKTLEAARAACILYKCAVTNTPVDPAWLVPEYIPMSMASKRLMKHRQQSGNLHTAALPGAASPAGAGGAAEAAGGAAGALGGLGAGSGVGSRRRNGGGGAGLGASPRRGRTGGSAYDEASPASSRSNLSFAADELVLQRLGTLAADHIAALSGMRGDALPLASVDLAALLRSAADAAGGPEGPSPGF</sequence>
<organism evidence="8 9">
    <name type="scientific">Besnoitia besnoiti</name>
    <name type="common">Apicomplexan protozoan</name>
    <dbReference type="NCBI Taxonomy" id="94643"/>
    <lineage>
        <taxon>Eukaryota</taxon>
        <taxon>Sar</taxon>
        <taxon>Alveolata</taxon>
        <taxon>Apicomplexa</taxon>
        <taxon>Conoidasida</taxon>
        <taxon>Coccidia</taxon>
        <taxon>Eucoccidiorida</taxon>
        <taxon>Eimeriorina</taxon>
        <taxon>Sarcocystidae</taxon>
        <taxon>Besnoitia</taxon>
    </lineage>
</organism>
<dbReference type="Pfam" id="PF00847">
    <property type="entry name" value="AP2"/>
    <property type="match status" value="1"/>
</dbReference>
<evidence type="ECO:0000256" key="2">
    <source>
        <dbReference type="ARBA" id="ARBA00023015"/>
    </source>
</evidence>
<evidence type="ECO:0000256" key="5">
    <source>
        <dbReference type="ARBA" id="ARBA00023242"/>
    </source>
</evidence>
<gene>
    <name evidence="8" type="ORF">BESB_032550</name>
</gene>
<feature type="region of interest" description="Disordered" evidence="6">
    <location>
        <begin position="1"/>
        <end position="137"/>
    </location>
</feature>
<feature type="region of interest" description="Disordered" evidence="6">
    <location>
        <begin position="2668"/>
        <end position="2695"/>
    </location>
</feature>
<feature type="region of interest" description="Disordered" evidence="6">
    <location>
        <begin position="301"/>
        <end position="335"/>
    </location>
</feature>
<feature type="region of interest" description="Disordered" evidence="6">
    <location>
        <begin position="3486"/>
        <end position="3518"/>
    </location>
</feature>
<feature type="region of interest" description="Disordered" evidence="6">
    <location>
        <begin position="1204"/>
        <end position="1225"/>
    </location>
</feature>
<feature type="compositionally biased region" description="Gly residues" evidence="6">
    <location>
        <begin position="3275"/>
        <end position="3285"/>
    </location>
</feature>
<evidence type="ECO:0000256" key="4">
    <source>
        <dbReference type="ARBA" id="ARBA00023163"/>
    </source>
</evidence>
<feature type="region of interest" description="Disordered" evidence="6">
    <location>
        <begin position="2781"/>
        <end position="2872"/>
    </location>
</feature>
<feature type="region of interest" description="Disordered" evidence="6">
    <location>
        <begin position="2220"/>
        <end position="2447"/>
    </location>
</feature>
<feature type="compositionally biased region" description="Polar residues" evidence="6">
    <location>
        <begin position="1430"/>
        <end position="1440"/>
    </location>
</feature>
<evidence type="ECO:0000313" key="8">
    <source>
        <dbReference type="EMBL" id="PFH31058.1"/>
    </source>
</evidence>
<feature type="region of interest" description="Disordered" evidence="6">
    <location>
        <begin position="358"/>
        <end position="417"/>
    </location>
</feature>
<keyword evidence="4" id="KW-0804">Transcription</keyword>
<evidence type="ECO:0000313" key="9">
    <source>
        <dbReference type="Proteomes" id="UP000224006"/>
    </source>
</evidence>
<feature type="compositionally biased region" description="Polar residues" evidence="6">
    <location>
        <begin position="2671"/>
        <end position="2682"/>
    </location>
</feature>
<feature type="compositionally biased region" description="Low complexity" evidence="6">
    <location>
        <begin position="2231"/>
        <end position="2244"/>
    </location>
</feature>
<feature type="region of interest" description="Disordered" evidence="6">
    <location>
        <begin position="578"/>
        <end position="602"/>
    </location>
</feature>
<feature type="region of interest" description="Disordered" evidence="6">
    <location>
        <begin position="2021"/>
        <end position="2042"/>
    </location>
</feature>
<dbReference type="EMBL" id="NWUJ01000017">
    <property type="protein sequence ID" value="PFH31058.1"/>
    <property type="molecule type" value="Genomic_DNA"/>
</dbReference>